<accession>X1QZ81</accession>
<dbReference type="InterPro" id="IPR004846">
    <property type="entry name" value="T2SS/T3SS_dom"/>
</dbReference>
<dbReference type="PRINTS" id="PR00811">
    <property type="entry name" value="BCTERIALGSPD"/>
</dbReference>
<dbReference type="GO" id="GO:0009306">
    <property type="term" value="P:protein secretion"/>
    <property type="evidence" value="ECO:0007669"/>
    <property type="project" value="InterPro"/>
</dbReference>
<gene>
    <name evidence="2" type="ORF">S12H4_09914</name>
</gene>
<evidence type="ECO:0000259" key="1">
    <source>
        <dbReference type="Pfam" id="PF00263"/>
    </source>
</evidence>
<dbReference type="InterPro" id="IPR001775">
    <property type="entry name" value="GspD/PilQ"/>
</dbReference>
<name>X1QZ81_9ZZZZ</name>
<evidence type="ECO:0000313" key="2">
    <source>
        <dbReference type="EMBL" id="GAI60141.1"/>
    </source>
</evidence>
<dbReference type="AlphaFoldDB" id="X1QZ81"/>
<sequence>MKIVAENKDLNWDDAVGGNPAINTSGVDSTVVVKAGSTIVVGGIHKMTESKSISGVPGLSKIPILGWLFKSEVKSKTKRVILIFITPRIVGETLAESI</sequence>
<dbReference type="PANTHER" id="PTHR30604:SF1">
    <property type="entry name" value="DNA UTILIZATION PROTEIN HOFQ"/>
    <property type="match status" value="1"/>
</dbReference>
<dbReference type="InterPro" id="IPR051808">
    <property type="entry name" value="Type_IV_pilus_biogenesis"/>
</dbReference>
<feature type="domain" description="Type II/III secretion system secretin-like" evidence="1">
    <location>
        <begin position="1"/>
        <end position="90"/>
    </location>
</feature>
<organism evidence="2">
    <name type="scientific">marine sediment metagenome</name>
    <dbReference type="NCBI Taxonomy" id="412755"/>
    <lineage>
        <taxon>unclassified sequences</taxon>
        <taxon>metagenomes</taxon>
        <taxon>ecological metagenomes</taxon>
    </lineage>
</organism>
<comment type="caution">
    <text evidence="2">The sequence shown here is derived from an EMBL/GenBank/DDBJ whole genome shotgun (WGS) entry which is preliminary data.</text>
</comment>
<dbReference type="EMBL" id="BARW01004124">
    <property type="protein sequence ID" value="GAI60141.1"/>
    <property type="molecule type" value="Genomic_DNA"/>
</dbReference>
<reference evidence="2" key="1">
    <citation type="journal article" date="2014" name="Front. Microbiol.">
        <title>High frequency of phylogenetically diverse reductive dehalogenase-homologous genes in deep subseafloor sedimentary metagenomes.</title>
        <authorList>
            <person name="Kawai M."/>
            <person name="Futagami T."/>
            <person name="Toyoda A."/>
            <person name="Takaki Y."/>
            <person name="Nishi S."/>
            <person name="Hori S."/>
            <person name="Arai W."/>
            <person name="Tsubouchi T."/>
            <person name="Morono Y."/>
            <person name="Uchiyama I."/>
            <person name="Ito T."/>
            <person name="Fujiyama A."/>
            <person name="Inagaki F."/>
            <person name="Takami H."/>
        </authorList>
    </citation>
    <scope>NUCLEOTIDE SEQUENCE</scope>
    <source>
        <strain evidence="2">Expedition CK06-06</strain>
    </source>
</reference>
<protein>
    <recommendedName>
        <fullName evidence="1">Type II/III secretion system secretin-like domain-containing protein</fullName>
    </recommendedName>
</protein>
<dbReference type="Pfam" id="PF00263">
    <property type="entry name" value="Secretin"/>
    <property type="match status" value="1"/>
</dbReference>
<proteinExistence type="predicted"/>
<dbReference type="PANTHER" id="PTHR30604">
    <property type="entry name" value="PROTEIN TRANSPORT PROTEIN HOFQ"/>
    <property type="match status" value="1"/>
</dbReference>